<feature type="chain" id="PRO_5042181870" description="Secreted protein" evidence="1">
    <location>
        <begin position="21"/>
        <end position="64"/>
    </location>
</feature>
<dbReference type="EMBL" id="MU620913">
    <property type="protein sequence ID" value="KAI8580384.1"/>
    <property type="molecule type" value="Genomic_DNA"/>
</dbReference>
<evidence type="ECO:0000313" key="2">
    <source>
        <dbReference type="EMBL" id="KAI8580384.1"/>
    </source>
</evidence>
<dbReference type="AlphaFoldDB" id="A0AAD5EBX1"/>
<evidence type="ECO:0008006" key="4">
    <source>
        <dbReference type="Google" id="ProtNLM"/>
    </source>
</evidence>
<reference evidence="2" key="2">
    <citation type="journal article" date="2022" name="Proc. Natl. Acad. Sci. U.S.A.">
        <title>Diploid-dominant life cycles characterize the early evolution of Fungi.</title>
        <authorList>
            <person name="Amses K.R."/>
            <person name="Simmons D.R."/>
            <person name="Longcore J.E."/>
            <person name="Mondo S.J."/>
            <person name="Seto K."/>
            <person name="Jeronimo G.H."/>
            <person name="Bonds A.E."/>
            <person name="Quandt C.A."/>
            <person name="Davis W.J."/>
            <person name="Chang Y."/>
            <person name="Federici B.A."/>
            <person name="Kuo A."/>
            <person name="LaButti K."/>
            <person name="Pangilinan J."/>
            <person name="Andreopoulos W."/>
            <person name="Tritt A."/>
            <person name="Riley R."/>
            <person name="Hundley H."/>
            <person name="Johnson J."/>
            <person name="Lipzen A."/>
            <person name="Barry K."/>
            <person name="Lang B.F."/>
            <person name="Cuomo C.A."/>
            <person name="Buchler N.E."/>
            <person name="Grigoriev I.V."/>
            <person name="Spatafora J.W."/>
            <person name="Stajich J.E."/>
            <person name="James T.Y."/>
        </authorList>
    </citation>
    <scope>NUCLEOTIDE SEQUENCE</scope>
    <source>
        <strain evidence="2">AG</strain>
    </source>
</reference>
<organism evidence="2 3">
    <name type="scientific">Umbelopsis ramanniana AG</name>
    <dbReference type="NCBI Taxonomy" id="1314678"/>
    <lineage>
        <taxon>Eukaryota</taxon>
        <taxon>Fungi</taxon>
        <taxon>Fungi incertae sedis</taxon>
        <taxon>Mucoromycota</taxon>
        <taxon>Mucoromycotina</taxon>
        <taxon>Umbelopsidomycetes</taxon>
        <taxon>Umbelopsidales</taxon>
        <taxon>Umbelopsidaceae</taxon>
        <taxon>Umbelopsis</taxon>
    </lineage>
</organism>
<evidence type="ECO:0000313" key="3">
    <source>
        <dbReference type="Proteomes" id="UP001206595"/>
    </source>
</evidence>
<proteinExistence type="predicted"/>
<name>A0AAD5EBX1_UMBRA</name>
<accession>A0AAD5EBX1</accession>
<evidence type="ECO:0000256" key="1">
    <source>
        <dbReference type="SAM" id="SignalP"/>
    </source>
</evidence>
<sequence>MLRLPCGVVLSFFFMEGAGAFAPLRTISVQATWEKLERATDILECLVSKIVCLVTVEIRFEWFL</sequence>
<dbReference type="GeneID" id="75913904"/>
<feature type="signal peptide" evidence="1">
    <location>
        <begin position="1"/>
        <end position="20"/>
    </location>
</feature>
<gene>
    <name evidence="2" type="ORF">K450DRAFT_238225</name>
</gene>
<dbReference type="RefSeq" id="XP_051445388.1">
    <property type="nucleotide sequence ID" value="XM_051588559.1"/>
</dbReference>
<dbReference type="Proteomes" id="UP001206595">
    <property type="component" value="Unassembled WGS sequence"/>
</dbReference>
<protein>
    <recommendedName>
        <fullName evidence="4">Secreted protein</fullName>
    </recommendedName>
</protein>
<keyword evidence="1" id="KW-0732">Signal</keyword>
<keyword evidence="3" id="KW-1185">Reference proteome</keyword>
<reference evidence="2" key="1">
    <citation type="submission" date="2021-06" db="EMBL/GenBank/DDBJ databases">
        <authorList>
            <consortium name="DOE Joint Genome Institute"/>
            <person name="Mondo S.J."/>
            <person name="Amses K.R."/>
            <person name="Simmons D.R."/>
            <person name="Longcore J.E."/>
            <person name="Seto K."/>
            <person name="Alves G.H."/>
            <person name="Bonds A.E."/>
            <person name="Quandt C.A."/>
            <person name="Davis W.J."/>
            <person name="Chang Y."/>
            <person name="Letcher P.M."/>
            <person name="Powell M.J."/>
            <person name="Kuo A."/>
            <person name="Labutti K."/>
            <person name="Pangilinan J."/>
            <person name="Andreopoulos W."/>
            <person name="Tritt A."/>
            <person name="Riley R."/>
            <person name="Hundley H."/>
            <person name="Johnson J."/>
            <person name="Lipzen A."/>
            <person name="Barry K."/>
            <person name="Berbee M.L."/>
            <person name="Buchler N.E."/>
            <person name="Grigoriev I.V."/>
            <person name="Spatafora J.W."/>
            <person name="Stajich J.E."/>
            <person name="James T.Y."/>
        </authorList>
    </citation>
    <scope>NUCLEOTIDE SEQUENCE</scope>
    <source>
        <strain evidence="2">AG</strain>
    </source>
</reference>
<comment type="caution">
    <text evidence="2">The sequence shown here is derived from an EMBL/GenBank/DDBJ whole genome shotgun (WGS) entry which is preliminary data.</text>
</comment>